<evidence type="ECO:0000256" key="5">
    <source>
        <dbReference type="ARBA" id="ARBA00023180"/>
    </source>
</evidence>
<evidence type="ECO:0000256" key="7">
    <source>
        <dbReference type="RuleBase" id="RU000454"/>
    </source>
</evidence>
<dbReference type="PRINTS" id="PR00792">
    <property type="entry name" value="PEPSIN"/>
</dbReference>
<dbReference type="Pfam" id="PF14541">
    <property type="entry name" value="TAXi_C"/>
    <property type="match status" value="1"/>
</dbReference>
<dbReference type="PROSITE" id="PS00141">
    <property type="entry name" value="ASP_PROTEASE"/>
    <property type="match status" value="1"/>
</dbReference>
<dbReference type="Gene3D" id="2.40.70.10">
    <property type="entry name" value="Acid Proteases"/>
    <property type="match status" value="2"/>
</dbReference>
<dbReference type="AlphaFoldDB" id="A0AAV0S010"/>
<keyword evidence="4 7" id="KW-0378">Hydrolase</keyword>
<dbReference type="Pfam" id="PF14543">
    <property type="entry name" value="TAXi_N"/>
    <property type="match status" value="1"/>
</dbReference>
<keyword evidence="5" id="KW-0325">Glycoprotein</keyword>
<dbReference type="CDD" id="cd05476">
    <property type="entry name" value="pepsin_A_like_plant"/>
    <property type="match status" value="1"/>
</dbReference>
<dbReference type="InterPro" id="IPR001969">
    <property type="entry name" value="Aspartic_peptidase_AS"/>
</dbReference>
<evidence type="ECO:0000256" key="1">
    <source>
        <dbReference type="ARBA" id="ARBA00007447"/>
    </source>
</evidence>
<dbReference type="InterPro" id="IPR032799">
    <property type="entry name" value="TAXi_C"/>
</dbReference>
<evidence type="ECO:0000313" key="9">
    <source>
        <dbReference type="EMBL" id="CAI0615442.1"/>
    </source>
</evidence>
<dbReference type="PANTHER" id="PTHR13683:SF875">
    <property type="entry name" value="EUKARYOTIC ASPARTYL PROTEASE FAMILY PROTEIN"/>
    <property type="match status" value="1"/>
</dbReference>
<dbReference type="PANTHER" id="PTHR13683">
    <property type="entry name" value="ASPARTYL PROTEASES"/>
    <property type="match status" value="1"/>
</dbReference>
<feature type="active site" evidence="6">
    <location>
        <position position="306"/>
    </location>
</feature>
<evidence type="ECO:0000256" key="2">
    <source>
        <dbReference type="ARBA" id="ARBA00022670"/>
    </source>
</evidence>
<dbReference type="EMBL" id="CAMGYJ010000011">
    <property type="protein sequence ID" value="CAI0615442.1"/>
    <property type="molecule type" value="Genomic_DNA"/>
</dbReference>
<proteinExistence type="inferred from homology"/>
<gene>
    <name evidence="9" type="ORF">LITE_LOCUS50319</name>
</gene>
<dbReference type="SUPFAM" id="SSF50630">
    <property type="entry name" value="Acid proteases"/>
    <property type="match status" value="1"/>
</dbReference>
<accession>A0AAV0S010</accession>
<evidence type="ECO:0000256" key="6">
    <source>
        <dbReference type="PIRSR" id="PIRSR601461-1"/>
    </source>
</evidence>
<dbReference type="InterPro" id="IPR033121">
    <property type="entry name" value="PEPTIDASE_A1"/>
</dbReference>
<dbReference type="InterPro" id="IPR021109">
    <property type="entry name" value="Peptidase_aspartic_dom_sf"/>
</dbReference>
<evidence type="ECO:0000256" key="3">
    <source>
        <dbReference type="ARBA" id="ARBA00022750"/>
    </source>
</evidence>
<dbReference type="InterPro" id="IPR034161">
    <property type="entry name" value="Pepsin-like_plant"/>
</dbReference>
<organism evidence="9 10">
    <name type="scientific">Linum tenue</name>
    <dbReference type="NCBI Taxonomy" id="586396"/>
    <lineage>
        <taxon>Eukaryota</taxon>
        <taxon>Viridiplantae</taxon>
        <taxon>Streptophyta</taxon>
        <taxon>Embryophyta</taxon>
        <taxon>Tracheophyta</taxon>
        <taxon>Spermatophyta</taxon>
        <taxon>Magnoliopsida</taxon>
        <taxon>eudicotyledons</taxon>
        <taxon>Gunneridae</taxon>
        <taxon>Pentapetalae</taxon>
        <taxon>rosids</taxon>
        <taxon>fabids</taxon>
        <taxon>Malpighiales</taxon>
        <taxon>Linaceae</taxon>
        <taxon>Linum</taxon>
    </lineage>
</organism>
<feature type="domain" description="Peptidase A1" evidence="8">
    <location>
        <begin position="73"/>
        <end position="424"/>
    </location>
</feature>
<keyword evidence="3 7" id="KW-0064">Aspartyl protease</keyword>
<reference evidence="9" key="1">
    <citation type="submission" date="2022-08" db="EMBL/GenBank/DDBJ databases">
        <authorList>
            <person name="Gutierrez-Valencia J."/>
        </authorList>
    </citation>
    <scope>NUCLEOTIDE SEQUENCE</scope>
</reference>
<evidence type="ECO:0000313" key="10">
    <source>
        <dbReference type="Proteomes" id="UP001154282"/>
    </source>
</evidence>
<comment type="similarity">
    <text evidence="1 7">Belongs to the peptidase A1 family.</text>
</comment>
<dbReference type="GO" id="GO:0004190">
    <property type="term" value="F:aspartic-type endopeptidase activity"/>
    <property type="evidence" value="ECO:0007669"/>
    <property type="project" value="UniProtKB-KW"/>
</dbReference>
<keyword evidence="10" id="KW-1185">Reference proteome</keyword>
<feature type="active site" evidence="6">
    <location>
        <position position="91"/>
    </location>
</feature>
<dbReference type="PROSITE" id="PS51767">
    <property type="entry name" value="PEPTIDASE_A1"/>
    <property type="match status" value="1"/>
</dbReference>
<dbReference type="InterPro" id="IPR032861">
    <property type="entry name" value="TAXi_N"/>
</dbReference>
<evidence type="ECO:0000259" key="8">
    <source>
        <dbReference type="PROSITE" id="PS51767"/>
    </source>
</evidence>
<dbReference type="Proteomes" id="UP001154282">
    <property type="component" value="Unassembled WGS sequence"/>
</dbReference>
<evidence type="ECO:0000256" key="4">
    <source>
        <dbReference type="ARBA" id="ARBA00022801"/>
    </source>
</evidence>
<dbReference type="GO" id="GO:0006508">
    <property type="term" value="P:proteolysis"/>
    <property type="evidence" value="ECO:0007669"/>
    <property type="project" value="UniProtKB-KW"/>
</dbReference>
<dbReference type="InterPro" id="IPR001461">
    <property type="entry name" value="Aspartic_peptidase_A1"/>
</dbReference>
<sequence length="469" mass="50839">MMLAAVYLFGIDGAAVLHLERNLPLPSNSTSIEQLTARDRARHERILRGSTAVHGVVSFPVYGSADANIFGLYYTTINLGSPPREFKVVIDTGSDVLWVMSNTCVNCPRSSNLQIQPTFFDTTASSTARVIPCTHKDCAPFNRSGTAWCPRSDQCGYTIRYLDSSATSGVYVKDEFHFDSLLPGSRIANSSSAPIVFGVSTYQSGHLIDTNNVADGILGFGRGDLSVPSQLSSRGLIPRVFAHCLKGDGMGGGTFVLGKILEQGITYTPLTPNKQLYFVNLQSIAVNGDMLAVDPVVFTNRGTFFDTGTTYAYLVDEAYNPFVNAVTAVVSQSAAPAMREGFQCYLVDVSVSQLFPAMTLNFAGGASLVLKPEEYLVQSVVSLDPAGMWCLGVGKHPKLTILGELVLKDKIFEYDLVHQQIGWTHFNCSSTPNVSVSREYFVNSVRSRLSTCAGLLPLAISTYAFLFVI</sequence>
<protein>
    <recommendedName>
        <fullName evidence="8">Peptidase A1 domain-containing protein</fullName>
    </recommendedName>
</protein>
<name>A0AAV0S010_9ROSI</name>
<comment type="caution">
    <text evidence="9">The sequence shown here is derived from an EMBL/GenBank/DDBJ whole genome shotgun (WGS) entry which is preliminary data.</text>
</comment>
<keyword evidence="2 7" id="KW-0645">Protease</keyword>